<feature type="compositionally biased region" description="Acidic residues" evidence="5">
    <location>
        <begin position="212"/>
        <end position="227"/>
    </location>
</feature>
<feature type="transmembrane region" description="Helical" evidence="6">
    <location>
        <begin position="719"/>
        <end position="738"/>
    </location>
</feature>
<evidence type="ECO:0000256" key="4">
    <source>
        <dbReference type="ARBA" id="ARBA00023136"/>
    </source>
</evidence>
<dbReference type="RefSeq" id="WP_184392288.1">
    <property type="nucleotide sequence ID" value="NZ_BAAAJD010000186.1"/>
</dbReference>
<dbReference type="PANTHER" id="PTHR43077:SF5">
    <property type="entry name" value="PHAGE INFECTION PROTEIN"/>
    <property type="match status" value="1"/>
</dbReference>
<evidence type="ECO:0000313" key="8">
    <source>
        <dbReference type="EMBL" id="MBB5432765.1"/>
    </source>
</evidence>
<feature type="transmembrane region" description="Helical" evidence="6">
    <location>
        <begin position="27"/>
        <end position="51"/>
    </location>
</feature>
<feature type="transmembrane region" description="Helical" evidence="6">
    <location>
        <begin position="744"/>
        <end position="765"/>
    </location>
</feature>
<keyword evidence="4 6" id="KW-0472">Membrane</keyword>
<feature type="transmembrane region" description="Helical" evidence="6">
    <location>
        <begin position="686"/>
        <end position="707"/>
    </location>
</feature>
<sequence length="812" mass="84239">MPASPPRMLPAPRLGWLSVRSFLRHPLLVAALVVLAVVPLLYTGMYLWAFWDPFGKVHNLPVALVNEDRPATADGRRVHAGKELTERLVDRGDLDWRVTDAEDAAAGVADGRYYASITVPADFSADLVSPADTGHDPTPAMLQVHFNDATNYIATELLTMGFREIEQAVGQTAIAEYLDTLFVGFNEIHGRTEEAAEGAGRLADGAASAEDGAGELDDGLGDAEDGAGELAGGLGDAEEGAGRLADGAGTAQDGASQLADGAASAEDGSGDLLDGLESAESGASDLESGLDELHDGSVTLASGAGAASAKVDEKTEELNALADEWIPLLQEHSPDIESAATAVADGADVLADALEGLPVLTEEEAEVLSGLRDRLAAHLAAHPELEEQDPALYLLLCDAEWAVGLAVDLHAFTTEHRDDIDAVAADARTVADLAGELADAAPDLADDAEDARDQINELNDGLKDLAEGSRELRDGLESAHDGAQDLDDGLGRLVGGADELHDGLGDLRDGADELDSGLGSLSSGADELGSGLGELSGGAGRLSEGIAALHVGAGELDSGLGDLADGSDELAEGLDDGADEIPVFDRDSRDARGDMMSSPARLSTTHDNEVPDYGTGFAPFFLALSLWVGAMVVYMVLPGVPDRGLASTAPSWRLALSGWLPALVLGTAQGFVMVAALHLLLGLQSVNWPGLLGFLALTAAAYTAIVHWVDARFGAPGKVIVLVLLIVQITSAGGTYPLQTSPAFFQAIAPYTPMYWVVSAIRHLLSGGSGAVVLHACLVLAAYTAGALLLSWSTTAGRRTWTMSRLHPVLKI</sequence>
<dbReference type="PANTHER" id="PTHR43077">
    <property type="entry name" value="TRANSPORT PERMEASE YVFS-RELATED"/>
    <property type="match status" value="1"/>
</dbReference>
<comment type="subcellular location">
    <subcellularLocation>
        <location evidence="1">Membrane</location>
        <topology evidence="1">Multi-pass membrane protein</topology>
    </subcellularLocation>
</comment>
<feature type="transmembrane region" description="Helical" evidence="6">
    <location>
        <begin position="617"/>
        <end position="637"/>
    </location>
</feature>
<feature type="domain" description="ABC-2 type transporter transmembrane" evidence="7">
    <location>
        <begin position="36"/>
        <end position="168"/>
    </location>
</feature>
<evidence type="ECO:0000256" key="6">
    <source>
        <dbReference type="SAM" id="Phobius"/>
    </source>
</evidence>
<evidence type="ECO:0000256" key="5">
    <source>
        <dbReference type="SAM" id="MobiDB-lite"/>
    </source>
</evidence>
<evidence type="ECO:0000259" key="7">
    <source>
        <dbReference type="Pfam" id="PF12698"/>
    </source>
</evidence>
<feature type="compositionally biased region" description="Low complexity" evidence="5">
    <location>
        <begin position="259"/>
        <end position="271"/>
    </location>
</feature>
<dbReference type="NCBIfam" id="TIGR03062">
    <property type="entry name" value="pip_yhgE_Cterm"/>
    <property type="match status" value="1"/>
</dbReference>
<feature type="transmembrane region" description="Helical" evidence="6">
    <location>
        <begin position="658"/>
        <end position="680"/>
    </location>
</feature>
<evidence type="ECO:0000313" key="9">
    <source>
        <dbReference type="Proteomes" id="UP000572635"/>
    </source>
</evidence>
<reference evidence="8 9" key="1">
    <citation type="submission" date="2020-08" db="EMBL/GenBank/DDBJ databases">
        <title>Sequencing the genomes of 1000 actinobacteria strains.</title>
        <authorList>
            <person name="Klenk H.-P."/>
        </authorList>
    </citation>
    <scope>NUCLEOTIDE SEQUENCE [LARGE SCALE GENOMIC DNA]</scope>
    <source>
        <strain evidence="8 9">DSM 44551</strain>
    </source>
</reference>
<dbReference type="Pfam" id="PF12698">
    <property type="entry name" value="ABC2_membrane_3"/>
    <property type="match status" value="2"/>
</dbReference>
<dbReference type="AlphaFoldDB" id="A0A7W8QMX7"/>
<evidence type="ECO:0000256" key="1">
    <source>
        <dbReference type="ARBA" id="ARBA00004141"/>
    </source>
</evidence>
<gene>
    <name evidence="8" type="ORF">HDA36_002849</name>
</gene>
<dbReference type="InterPro" id="IPR017500">
    <property type="entry name" value="Phage_infect_YhgE_N"/>
</dbReference>
<feature type="region of interest" description="Disordered" evidence="5">
    <location>
        <begin position="196"/>
        <end position="290"/>
    </location>
</feature>
<feature type="transmembrane region" description="Helical" evidence="6">
    <location>
        <begin position="772"/>
        <end position="793"/>
    </location>
</feature>
<proteinExistence type="predicted"/>
<dbReference type="EMBL" id="JACHDB010000001">
    <property type="protein sequence ID" value="MBB5432765.1"/>
    <property type="molecule type" value="Genomic_DNA"/>
</dbReference>
<organism evidence="8 9">
    <name type="scientific">Nocardiopsis composta</name>
    <dbReference type="NCBI Taxonomy" id="157465"/>
    <lineage>
        <taxon>Bacteria</taxon>
        <taxon>Bacillati</taxon>
        <taxon>Actinomycetota</taxon>
        <taxon>Actinomycetes</taxon>
        <taxon>Streptosporangiales</taxon>
        <taxon>Nocardiopsidaceae</taxon>
        <taxon>Nocardiopsis</taxon>
    </lineage>
</organism>
<dbReference type="InterPro" id="IPR051328">
    <property type="entry name" value="T7SS_ABC-Transporter"/>
</dbReference>
<keyword evidence="2 6" id="KW-0812">Transmembrane</keyword>
<comment type="caution">
    <text evidence="8">The sequence shown here is derived from an EMBL/GenBank/DDBJ whole genome shotgun (WGS) entry which is preliminary data.</text>
</comment>
<evidence type="ECO:0000256" key="3">
    <source>
        <dbReference type="ARBA" id="ARBA00022989"/>
    </source>
</evidence>
<evidence type="ECO:0000256" key="2">
    <source>
        <dbReference type="ARBA" id="ARBA00022692"/>
    </source>
</evidence>
<dbReference type="InterPro" id="IPR013525">
    <property type="entry name" value="ABC2_TM"/>
</dbReference>
<dbReference type="GO" id="GO:0016020">
    <property type="term" value="C:membrane"/>
    <property type="evidence" value="ECO:0007669"/>
    <property type="project" value="UniProtKB-SubCell"/>
</dbReference>
<keyword evidence="9" id="KW-1185">Reference proteome</keyword>
<accession>A0A7W8QMX7</accession>
<dbReference type="GO" id="GO:0140359">
    <property type="term" value="F:ABC-type transporter activity"/>
    <property type="evidence" value="ECO:0007669"/>
    <property type="project" value="InterPro"/>
</dbReference>
<dbReference type="Proteomes" id="UP000572635">
    <property type="component" value="Unassembled WGS sequence"/>
</dbReference>
<dbReference type="InterPro" id="IPR023908">
    <property type="entry name" value="xxxLxxG_rpt"/>
</dbReference>
<dbReference type="InterPro" id="IPR017501">
    <property type="entry name" value="Phage_infect_YhgE_C"/>
</dbReference>
<feature type="compositionally biased region" description="Low complexity" evidence="5">
    <location>
        <begin position="202"/>
        <end position="211"/>
    </location>
</feature>
<dbReference type="NCBIfam" id="TIGR03061">
    <property type="entry name" value="pip_yhgE_Nterm"/>
    <property type="match status" value="1"/>
</dbReference>
<name>A0A7W8QMX7_9ACTN</name>
<dbReference type="Gene3D" id="1.10.287.950">
    <property type="entry name" value="Methyl-accepting chemotaxis protein"/>
    <property type="match status" value="1"/>
</dbReference>
<dbReference type="NCBIfam" id="TIGR03057">
    <property type="entry name" value="xxxLxxG_by_4"/>
    <property type="match status" value="4"/>
</dbReference>
<feature type="domain" description="ABC-2 type transporter transmembrane" evidence="7">
    <location>
        <begin position="604"/>
        <end position="792"/>
    </location>
</feature>
<protein>
    <submittedName>
        <fullName evidence="8">Putative membrane protein</fullName>
    </submittedName>
</protein>
<keyword evidence="3 6" id="KW-1133">Transmembrane helix</keyword>